<evidence type="ECO:0000313" key="3">
    <source>
        <dbReference type="Proteomes" id="UP000186905"/>
    </source>
</evidence>
<protein>
    <recommendedName>
        <fullName evidence="1">AAA+ ATPase domain-containing protein</fullName>
    </recommendedName>
</protein>
<dbReference type="RefSeq" id="WP_075762054.1">
    <property type="nucleotide sequence ID" value="NZ_MJIL01000044.1"/>
</dbReference>
<gene>
    <name evidence="2" type="ORF">BIT28_07765</name>
</gene>
<dbReference type="GO" id="GO:0005524">
    <property type="term" value="F:ATP binding"/>
    <property type="evidence" value="ECO:0007669"/>
    <property type="project" value="InterPro"/>
</dbReference>
<name>A0A1Q9H0P3_9GAMM</name>
<evidence type="ECO:0000313" key="2">
    <source>
        <dbReference type="EMBL" id="OLQ81117.1"/>
    </source>
</evidence>
<comment type="caution">
    <text evidence="2">The sequence shown here is derived from an EMBL/GenBank/DDBJ whole genome shotgun (WGS) entry which is preliminary data.</text>
</comment>
<dbReference type="OrthoDB" id="8889741at2"/>
<dbReference type="InterPro" id="IPR027417">
    <property type="entry name" value="P-loop_NTPase"/>
</dbReference>
<dbReference type="InterPro" id="IPR003959">
    <property type="entry name" value="ATPase_AAA_core"/>
</dbReference>
<dbReference type="Proteomes" id="UP000186905">
    <property type="component" value="Unassembled WGS sequence"/>
</dbReference>
<dbReference type="InterPro" id="IPR003593">
    <property type="entry name" value="AAA+_ATPase"/>
</dbReference>
<feature type="domain" description="AAA+ ATPase" evidence="1">
    <location>
        <begin position="277"/>
        <end position="415"/>
    </location>
</feature>
<dbReference type="GO" id="GO:0016887">
    <property type="term" value="F:ATP hydrolysis activity"/>
    <property type="evidence" value="ECO:0007669"/>
    <property type="project" value="InterPro"/>
</dbReference>
<dbReference type="SUPFAM" id="SSF52540">
    <property type="entry name" value="P-loop containing nucleoside triphosphate hydrolases"/>
    <property type="match status" value="1"/>
</dbReference>
<reference evidence="2 3" key="1">
    <citation type="submission" date="2016-09" db="EMBL/GenBank/DDBJ databases">
        <title>Photobacterium proteolyticum sp. nov. a protease producing bacterium isolated from ocean sediments of Laizhou Bay.</title>
        <authorList>
            <person name="Li Y."/>
        </authorList>
    </citation>
    <scope>NUCLEOTIDE SEQUENCE [LARGE SCALE GENOMIC DNA]</scope>
    <source>
        <strain evidence="2 3">13-12</strain>
    </source>
</reference>
<sequence>MSKAGIQSNRGDGYQTLVAMDLALTVLSDPDYQWIEVDSVSTPVDDVVIGKTSGKRICCQCKKNQSLHKSWSFSDLEDELQNAINLLAEEPNAEVRFYSRDSFGDLKALKEFSANYSDAHSYQALLTKAHRVTDDKLHTLLQKQGAHLTTYHVLQCIVFEVSPELERMQELLKERLRVLVSQHDVAFDALWRRLDQLGMRAQGQGLTVAAQHRLTKDDIKELLLKSGSLFVPPIEIQRIRSSFESISSIGRSWCREIGPERLPSHTVHSVIEAIKEKRRSILLTGQPGSGKTCVMLSVQEELERYAQENTDLQPLFIQAREFVDLPTAQERRAQGLDEHWVEEAARLADETHVVVLIDSLDVLSIAREHTVLSYFLAQIDRLTKIPNATVVTACREFDSRYDRRIAQRQWEEQISCQPLGWETEIIPLLNRLGIETSNIEPVTQDLLCNPRELALFVELAQQGGSFNIVTSQSLSTRYLNTIVEGNPLLGRPALEALEKFACAMLVSRSLSLPPQRLDVSDQTVRTLLSCNILHERQDKQLEFGHQTLLDVLVISGAKRDGVTLNAFIQQLPPVPFVRPTIRNFVEQIANGDRREFRKQIRTVLIGNHAFHISRLVAETYAERPPHDDDWSMLRELRNQNKDVFQAIYSRANSIEWHHFWMRHLVPYLKLAQDSTGIVQHAYQVSRWKIEDTSGVLAFWLDILSQDFNERSQLLHSLAHEVTRFPKGRVTQCSALIEKILEMPVSDHSFVGNALAYGIQYGGLCASKLWGYIAGDIQDQDLNRYNWEDKLRCRPHEFGNDDSFLPKQLKDSTKLLELVVSDIERWSTLESARYRTPTNVFRHGFLDKTSYEDSHSERDFRHIDSIRSLMDAVEASILQHSKEGSAWWRANQERICLSNEGALCYFGLLACTTAPENNLEMIGRILSEPKLYSSAIAYELGTLIQTAYIHLAPSVQNAVVSNILSIRQEDADNPERRQWMIQEQAEMSLAVPCHMRTTAILSILREHEKACWPLLRKAEITSWGGTVCAPFSYQVFLDADNKAVMRLLSHYHGYNRHCLDEHLIGGESEVGHQLSIAASYQPIRFLWLLSNRWEELSERFRDDILNGCANHLAHRFGNLSPSDSNWAPLEVPEGQDLAGAILDELERHSQRWMHKRSTANAIESCAHVVSNDSDRVISIANTFLSLQEENSSVSGDSVDWLTKGINMRRGRAAEAMVILANQLEETGIPWPGALADALKQWASDQHQAICAVILRSLPYLQSRYPELGWALFEMAMSNSTHGLWKLAERCLYYAYYHKYELVAPYLLRLRHEGEESDLEIWGRLSALCAMANHITYSDLLTDLKALGSASAWRGASGVWTHSGNAKAHPDQCFTGLEHGLSTQNHIAKVVAKEIEGLFRDKAQMLSVPHQLLEHYFSVLKEGEEQHKGELWGFSEWLNAKSQHDPMLTLNAAELYLAHIRSSNGYLYDRDHHLTQFLTRLFAEAEEQEELDDGQMLQRVVALQDVLLALGVRGIDDWLKAAERP</sequence>
<organism evidence="2 3">
    <name type="scientific">Photobacterium proteolyticum</name>
    <dbReference type="NCBI Taxonomy" id="1903952"/>
    <lineage>
        <taxon>Bacteria</taxon>
        <taxon>Pseudomonadati</taxon>
        <taxon>Pseudomonadota</taxon>
        <taxon>Gammaproteobacteria</taxon>
        <taxon>Vibrionales</taxon>
        <taxon>Vibrionaceae</taxon>
        <taxon>Photobacterium</taxon>
    </lineage>
</organism>
<proteinExistence type="predicted"/>
<accession>A0A1Q9H0P3</accession>
<dbReference type="EMBL" id="MJIL01000044">
    <property type="protein sequence ID" value="OLQ81117.1"/>
    <property type="molecule type" value="Genomic_DNA"/>
</dbReference>
<evidence type="ECO:0000259" key="1">
    <source>
        <dbReference type="SMART" id="SM00382"/>
    </source>
</evidence>
<dbReference type="SMART" id="SM00382">
    <property type="entry name" value="AAA"/>
    <property type="match status" value="1"/>
</dbReference>
<dbReference type="Pfam" id="PF00004">
    <property type="entry name" value="AAA"/>
    <property type="match status" value="1"/>
</dbReference>
<dbReference type="Gene3D" id="3.40.50.300">
    <property type="entry name" value="P-loop containing nucleotide triphosphate hydrolases"/>
    <property type="match status" value="1"/>
</dbReference>
<keyword evidence="3" id="KW-1185">Reference proteome</keyword>